<dbReference type="InterPro" id="IPR029063">
    <property type="entry name" value="SAM-dependent_MTases_sf"/>
</dbReference>
<dbReference type="RefSeq" id="WP_183319294.1">
    <property type="nucleotide sequence ID" value="NZ_JACHVQ010000001.1"/>
</dbReference>
<dbReference type="GO" id="GO:0008168">
    <property type="term" value="F:methyltransferase activity"/>
    <property type="evidence" value="ECO:0007669"/>
    <property type="project" value="UniProtKB-KW"/>
</dbReference>
<sequence>MNFDDARYGDSIADDYDALGGDPGDTDEAVAFLSSLSAPRYLELGIGTGRVAVPLAKTGATVVGVDVSERMLDVLSSKESGIGVRGVLADMADLPETVGEFDCVYTLFNSFSALQTQCRQLQCMKSAHERLASSGCFIVQVSLPEPKLWDRGQRFQVWDIEPDRVILEASRVDTISQQIDLQRIVATERGLRFFPWKVRYVWPSEMVLLAKLAGFEHVEQFADWDQSPIRPQSFRYITIAKRG</sequence>
<comment type="caution">
    <text evidence="2">The sequence shown here is derived from an EMBL/GenBank/DDBJ whole genome shotgun (WGS) entry which is preliminary data.</text>
</comment>
<accession>A0A839N888</accession>
<dbReference type="InterPro" id="IPR041698">
    <property type="entry name" value="Methyltransf_25"/>
</dbReference>
<evidence type="ECO:0000313" key="3">
    <source>
        <dbReference type="Proteomes" id="UP000559182"/>
    </source>
</evidence>
<dbReference type="Gene3D" id="2.20.25.570">
    <property type="match status" value="1"/>
</dbReference>
<evidence type="ECO:0000313" key="2">
    <source>
        <dbReference type="EMBL" id="MBB2890961.1"/>
    </source>
</evidence>
<organism evidence="2 3">
    <name type="scientific">Flexivirga oryzae</name>
    <dbReference type="NCBI Taxonomy" id="1794944"/>
    <lineage>
        <taxon>Bacteria</taxon>
        <taxon>Bacillati</taxon>
        <taxon>Actinomycetota</taxon>
        <taxon>Actinomycetes</taxon>
        <taxon>Micrococcales</taxon>
        <taxon>Dermacoccaceae</taxon>
        <taxon>Flexivirga</taxon>
    </lineage>
</organism>
<reference evidence="2 3" key="1">
    <citation type="submission" date="2020-08" db="EMBL/GenBank/DDBJ databases">
        <title>Sequencing the genomes of 1000 actinobacteria strains.</title>
        <authorList>
            <person name="Klenk H.-P."/>
        </authorList>
    </citation>
    <scope>NUCLEOTIDE SEQUENCE [LARGE SCALE GENOMIC DNA]</scope>
    <source>
        <strain evidence="2 3">DSM 105369</strain>
    </source>
</reference>
<dbReference type="GO" id="GO:0032259">
    <property type="term" value="P:methylation"/>
    <property type="evidence" value="ECO:0007669"/>
    <property type="project" value="UniProtKB-KW"/>
</dbReference>
<dbReference type="Gene3D" id="3.40.50.150">
    <property type="entry name" value="Vaccinia Virus protein VP39"/>
    <property type="match status" value="1"/>
</dbReference>
<dbReference type="CDD" id="cd02440">
    <property type="entry name" value="AdoMet_MTases"/>
    <property type="match status" value="1"/>
</dbReference>
<keyword evidence="2" id="KW-0808">Transferase</keyword>
<evidence type="ECO:0000259" key="1">
    <source>
        <dbReference type="Pfam" id="PF13649"/>
    </source>
</evidence>
<keyword evidence="3" id="KW-1185">Reference proteome</keyword>
<dbReference type="AlphaFoldDB" id="A0A839N888"/>
<dbReference type="Proteomes" id="UP000559182">
    <property type="component" value="Unassembled WGS sequence"/>
</dbReference>
<name>A0A839N888_9MICO</name>
<protein>
    <submittedName>
        <fullName evidence="2">SAM-dependent methyltransferase</fullName>
    </submittedName>
</protein>
<dbReference type="EMBL" id="JACHVQ010000001">
    <property type="protein sequence ID" value="MBB2890961.1"/>
    <property type="molecule type" value="Genomic_DNA"/>
</dbReference>
<dbReference type="SUPFAM" id="SSF53335">
    <property type="entry name" value="S-adenosyl-L-methionine-dependent methyltransferases"/>
    <property type="match status" value="1"/>
</dbReference>
<feature type="domain" description="Methyltransferase" evidence="1">
    <location>
        <begin position="42"/>
        <end position="134"/>
    </location>
</feature>
<dbReference type="Pfam" id="PF13649">
    <property type="entry name" value="Methyltransf_25"/>
    <property type="match status" value="1"/>
</dbReference>
<gene>
    <name evidence="2" type="ORF">FHU39_000945</name>
</gene>
<proteinExistence type="predicted"/>
<keyword evidence="2" id="KW-0489">Methyltransferase</keyword>